<evidence type="ECO:0000256" key="8">
    <source>
        <dbReference type="ARBA" id="ARBA00022801"/>
    </source>
</evidence>
<comment type="caution">
    <text evidence="20">The sequence shown here is derived from an EMBL/GenBank/DDBJ whole genome shotgun (WGS) entry which is preliminary data.</text>
</comment>
<evidence type="ECO:0000313" key="20">
    <source>
        <dbReference type="EMBL" id="KAF2736511.1"/>
    </source>
</evidence>
<dbReference type="SUPFAM" id="SSF51445">
    <property type="entry name" value="(Trans)glycosidases"/>
    <property type="match status" value="1"/>
</dbReference>
<evidence type="ECO:0000256" key="2">
    <source>
        <dbReference type="ARBA" id="ARBA00004613"/>
    </source>
</evidence>
<evidence type="ECO:0000256" key="11">
    <source>
        <dbReference type="ARBA" id="ARBA00023295"/>
    </source>
</evidence>
<keyword evidence="21" id="KW-1185">Reference proteome</keyword>
<evidence type="ECO:0000313" key="21">
    <source>
        <dbReference type="Proteomes" id="UP000799444"/>
    </source>
</evidence>
<evidence type="ECO:0000256" key="6">
    <source>
        <dbReference type="ARBA" id="ARBA00022525"/>
    </source>
</evidence>
<evidence type="ECO:0000256" key="14">
    <source>
        <dbReference type="ARBA" id="ARBA00039579"/>
    </source>
</evidence>
<dbReference type="SUPFAM" id="SSF52279">
    <property type="entry name" value="Beta-D-glucan exohydrolase, C-terminal domain"/>
    <property type="match status" value="1"/>
</dbReference>
<feature type="chain" id="PRO_5040445020" description="Probable beta-glucosidase G" evidence="18">
    <location>
        <begin position="17"/>
        <end position="786"/>
    </location>
</feature>
<dbReference type="InterPro" id="IPR013783">
    <property type="entry name" value="Ig-like_fold"/>
</dbReference>
<reference evidence="20" key="1">
    <citation type="journal article" date="2020" name="Stud. Mycol.">
        <title>101 Dothideomycetes genomes: a test case for predicting lifestyles and emergence of pathogens.</title>
        <authorList>
            <person name="Haridas S."/>
            <person name="Albert R."/>
            <person name="Binder M."/>
            <person name="Bloem J."/>
            <person name="Labutti K."/>
            <person name="Salamov A."/>
            <person name="Andreopoulos B."/>
            <person name="Baker S."/>
            <person name="Barry K."/>
            <person name="Bills G."/>
            <person name="Bluhm B."/>
            <person name="Cannon C."/>
            <person name="Castanera R."/>
            <person name="Culley D."/>
            <person name="Daum C."/>
            <person name="Ezra D."/>
            <person name="Gonzalez J."/>
            <person name="Henrissat B."/>
            <person name="Kuo A."/>
            <person name="Liang C."/>
            <person name="Lipzen A."/>
            <person name="Lutzoni F."/>
            <person name="Magnuson J."/>
            <person name="Mondo S."/>
            <person name="Nolan M."/>
            <person name="Ohm R."/>
            <person name="Pangilinan J."/>
            <person name="Park H.-J."/>
            <person name="Ramirez L."/>
            <person name="Alfaro M."/>
            <person name="Sun H."/>
            <person name="Tritt A."/>
            <person name="Yoshinaga Y."/>
            <person name="Zwiers L.-H."/>
            <person name="Turgeon B."/>
            <person name="Goodwin S."/>
            <person name="Spatafora J."/>
            <person name="Crous P."/>
            <person name="Grigoriev I."/>
        </authorList>
    </citation>
    <scope>NUCLEOTIDE SEQUENCE</scope>
    <source>
        <strain evidence="20">CBS 125425</strain>
    </source>
</reference>
<name>A0A9P4R3Z3_9PLEO</name>
<accession>A0A9P4R3Z3</accession>
<dbReference type="Pfam" id="PF00933">
    <property type="entry name" value="Glyco_hydro_3"/>
    <property type="match status" value="1"/>
</dbReference>
<keyword evidence="9" id="KW-0325">Glycoprotein</keyword>
<keyword evidence="6" id="KW-0964">Secreted</keyword>
<dbReference type="Pfam" id="PF14310">
    <property type="entry name" value="Fn3-like"/>
    <property type="match status" value="1"/>
</dbReference>
<evidence type="ECO:0000256" key="4">
    <source>
        <dbReference type="ARBA" id="ARBA00005336"/>
    </source>
</evidence>
<evidence type="ECO:0000256" key="7">
    <source>
        <dbReference type="ARBA" id="ARBA00022729"/>
    </source>
</evidence>
<feature type="signal peptide" evidence="18">
    <location>
        <begin position="1"/>
        <end position="16"/>
    </location>
</feature>
<dbReference type="EC" id="3.2.1.21" evidence="5"/>
<dbReference type="OrthoDB" id="416222at2759"/>
<keyword evidence="8" id="KW-0378">Hydrolase</keyword>
<comment type="pathway">
    <text evidence="3">Glycan metabolism; cellulose degradation.</text>
</comment>
<dbReference type="InterPro" id="IPR002772">
    <property type="entry name" value="Glyco_hydro_3_C"/>
</dbReference>
<gene>
    <name evidence="20" type="ORF">EJ04DRAFT_533588</name>
</gene>
<dbReference type="Gene3D" id="3.20.20.300">
    <property type="entry name" value="Glycoside hydrolase, family 3, N-terminal domain"/>
    <property type="match status" value="1"/>
</dbReference>
<dbReference type="InterPro" id="IPR036881">
    <property type="entry name" value="Glyco_hydro_3_C_sf"/>
</dbReference>
<evidence type="ECO:0000256" key="10">
    <source>
        <dbReference type="ARBA" id="ARBA00023277"/>
    </source>
</evidence>
<dbReference type="InterPro" id="IPR036962">
    <property type="entry name" value="Glyco_hydro_3_N_sf"/>
</dbReference>
<dbReference type="PRINTS" id="PR00133">
    <property type="entry name" value="GLHYDRLASE3"/>
</dbReference>
<keyword evidence="7 18" id="KW-0732">Signal</keyword>
<dbReference type="PANTHER" id="PTHR42715">
    <property type="entry name" value="BETA-GLUCOSIDASE"/>
    <property type="match status" value="1"/>
</dbReference>
<evidence type="ECO:0000259" key="19">
    <source>
        <dbReference type="SMART" id="SM01217"/>
    </source>
</evidence>
<dbReference type="Proteomes" id="UP000799444">
    <property type="component" value="Unassembled WGS sequence"/>
</dbReference>
<evidence type="ECO:0000256" key="13">
    <source>
        <dbReference type="ARBA" id="ARBA00024983"/>
    </source>
</evidence>
<dbReference type="Pfam" id="PF01915">
    <property type="entry name" value="Glyco_hydro_3_C"/>
    <property type="match status" value="1"/>
</dbReference>
<dbReference type="AlphaFoldDB" id="A0A9P4R3Z3"/>
<dbReference type="InterPro" id="IPR026891">
    <property type="entry name" value="Fn3-like"/>
</dbReference>
<comment type="function">
    <text evidence="13">Beta-glucosidases are one of a number of cellulolytic enzymes involved in the degradation of cellulosic biomass. Catalyzes the last step releasing glucose from the inhibitory cellobiose.</text>
</comment>
<evidence type="ECO:0000256" key="17">
    <source>
        <dbReference type="ARBA" id="ARBA00041808"/>
    </source>
</evidence>
<dbReference type="GO" id="GO:0005576">
    <property type="term" value="C:extracellular region"/>
    <property type="evidence" value="ECO:0007669"/>
    <property type="project" value="UniProtKB-SubCell"/>
</dbReference>
<dbReference type="InterPro" id="IPR017853">
    <property type="entry name" value="GH"/>
</dbReference>
<keyword evidence="11" id="KW-0326">Glycosidase</keyword>
<evidence type="ECO:0000256" key="16">
    <source>
        <dbReference type="ARBA" id="ARBA00041601"/>
    </source>
</evidence>
<sequence length="786" mass="84895">MLIFCLFVLFLKLGHGHIVSQRQSFSNSSTKLDWATAQSKAAAFVAQLTIEEKINITQGGIDSGPCVGNIGSIDRLAFPGICFQDGPIGMTRAQLVSAFPAGVTTAAIWDRELVYERGRAMGAEFKAKGAHVMLGPVVGPIGRQPLGGRNWEGFGTDPYLAGATVSATVRGLQDNGVQACTKHFVGNEQESRRDSGSSNGTKVQAISSNIDDRTLHELYAWPFADAIKAGTASIMCSYNRVNSVYACENSELLNHMLKKELGFQGYVLSDFFALQSTTSSANNGMDLEMPGRMTTLGNLPLPADNYFFGKHLLAAVQNGSVSISRLDEMATRVLTPYFLLGQDHEYPPPDPATLASLAAAQWGLPAMLESGYPFQIVPARDVRADHATIVRRGAAAGTVLLKNTNNALPLQSPQHIAILGNDAAELLDSRGFSDMNGWESGTYFIGGGSGSVNLEDTVSPLQAIRDRAKSYGASVKWLLNNTNIQQGTKGFYPVPDVCLVFLKSWATESQDRPSFELEFNATEVVNFVASWCANTVVVTHSAGVNTLPWARNANVTAILAAHYPGDQGGYAIADVLFGDQDPGGRLPYTIPEKPEDYDFPIVDCADVSNVDGCQSDFTEGQLIDYRHFDAKNITPLYEFGYGLSYTTFAISSSLKISSLAKNISAVPDVALHVEVGGHPDLWEQVIAIQATVSNIGERSGEAVPQLYISFPEGVPEGTPVKVLRGFDKILLQPGETKTVTFGLLRRDVSFWNADAKIWTVPVGEFVARAGFSSRDLPAETKFTLRK</sequence>
<evidence type="ECO:0000256" key="5">
    <source>
        <dbReference type="ARBA" id="ARBA00012744"/>
    </source>
</evidence>
<dbReference type="Gene3D" id="3.40.50.1700">
    <property type="entry name" value="Glycoside hydrolase family 3 C-terminal domain"/>
    <property type="match status" value="1"/>
</dbReference>
<dbReference type="GO" id="GO:0008422">
    <property type="term" value="F:beta-glucosidase activity"/>
    <property type="evidence" value="ECO:0007669"/>
    <property type="project" value="UniProtKB-EC"/>
</dbReference>
<keyword evidence="10" id="KW-0119">Carbohydrate metabolism</keyword>
<dbReference type="InterPro" id="IPR001764">
    <property type="entry name" value="Glyco_hydro_3_N"/>
</dbReference>
<evidence type="ECO:0000256" key="1">
    <source>
        <dbReference type="ARBA" id="ARBA00000448"/>
    </source>
</evidence>
<dbReference type="SMART" id="SM01217">
    <property type="entry name" value="Fn3_like"/>
    <property type="match status" value="1"/>
</dbReference>
<dbReference type="EMBL" id="ML996124">
    <property type="protein sequence ID" value="KAF2736511.1"/>
    <property type="molecule type" value="Genomic_DNA"/>
</dbReference>
<dbReference type="Gene3D" id="2.60.40.10">
    <property type="entry name" value="Immunoglobulins"/>
    <property type="match status" value="1"/>
</dbReference>
<dbReference type="InterPro" id="IPR050288">
    <property type="entry name" value="Cellulose_deg_GH3"/>
</dbReference>
<comment type="catalytic activity">
    <reaction evidence="1">
        <text>Hydrolysis of terminal, non-reducing beta-D-glucosyl residues with release of beta-D-glucose.</text>
        <dbReference type="EC" id="3.2.1.21"/>
    </reaction>
</comment>
<evidence type="ECO:0000256" key="12">
    <source>
        <dbReference type="ARBA" id="ARBA00023326"/>
    </source>
</evidence>
<dbReference type="GO" id="GO:0009251">
    <property type="term" value="P:glucan catabolic process"/>
    <property type="evidence" value="ECO:0007669"/>
    <property type="project" value="TreeGrafter"/>
</dbReference>
<dbReference type="PANTHER" id="PTHR42715:SF12">
    <property type="entry name" value="BETA-GLUCOSIDASE G-RELATED"/>
    <property type="match status" value="1"/>
</dbReference>
<comment type="subcellular location">
    <subcellularLocation>
        <location evidence="2">Secreted</location>
    </subcellularLocation>
</comment>
<dbReference type="FunFam" id="3.20.20.300:FF:000002">
    <property type="entry name" value="Probable beta-glucosidase"/>
    <property type="match status" value="1"/>
</dbReference>
<protein>
    <recommendedName>
        <fullName evidence="14">Probable beta-glucosidase G</fullName>
        <ecNumber evidence="5">3.2.1.21</ecNumber>
    </recommendedName>
    <alternativeName>
        <fullName evidence="15">Beta-D-glucoside glucohydrolase G</fullName>
    </alternativeName>
    <alternativeName>
        <fullName evidence="16">Cellobiase G</fullName>
    </alternativeName>
    <alternativeName>
        <fullName evidence="17">Gentiobiase G</fullName>
    </alternativeName>
</protein>
<comment type="similarity">
    <text evidence="4">Belongs to the glycosyl hydrolase 3 family.</text>
</comment>
<evidence type="ECO:0000256" key="9">
    <source>
        <dbReference type="ARBA" id="ARBA00023180"/>
    </source>
</evidence>
<keyword evidence="12" id="KW-0624">Polysaccharide degradation</keyword>
<proteinExistence type="inferred from homology"/>
<feature type="domain" description="Fibronectin type III-like" evidence="19">
    <location>
        <begin position="702"/>
        <end position="773"/>
    </location>
</feature>
<evidence type="ECO:0000256" key="3">
    <source>
        <dbReference type="ARBA" id="ARBA00004987"/>
    </source>
</evidence>
<organism evidence="20 21">
    <name type="scientific">Polyplosphaeria fusca</name>
    <dbReference type="NCBI Taxonomy" id="682080"/>
    <lineage>
        <taxon>Eukaryota</taxon>
        <taxon>Fungi</taxon>
        <taxon>Dikarya</taxon>
        <taxon>Ascomycota</taxon>
        <taxon>Pezizomycotina</taxon>
        <taxon>Dothideomycetes</taxon>
        <taxon>Pleosporomycetidae</taxon>
        <taxon>Pleosporales</taxon>
        <taxon>Tetraplosphaeriaceae</taxon>
        <taxon>Polyplosphaeria</taxon>
    </lineage>
</organism>
<evidence type="ECO:0000256" key="18">
    <source>
        <dbReference type="SAM" id="SignalP"/>
    </source>
</evidence>
<evidence type="ECO:0000256" key="15">
    <source>
        <dbReference type="ARBA" id="ARBA00041276"/>
    </source>
</evidence>